<evidence type="ECO:0000256" key="8">
    <source>
        <dbReference type="SAM" id="Phobius"/>
    </source>
</evidence>
<comment type="caution">
    <text evidence="9">The sequence shown here is derived from an EMBL/GenBank/DDBJ whole genome shotgun (WGS) entry which is preliminary data.</text>
</comment>
<feature type="transmembrane region" description="Helical" evidence="8">
    <location>
        <begin position="124"/>
        <end position="146"/>
    </location>
</feature>
<feature type="transmembrane region" description="Helical" evidence="8">
    <location>
        <begin position="158"/>
        <end position="180"/>
    </location>
</feature>
<evidence type="ECO:0000256" key="1">
    <source>
        <dbReference type="ARBA" id="ARBA00004651"/>
    </source>
</evidence>
<evidence type="ECO:0000313" key="10">
    <source>
        <dbReference type="Proteomes" id="UP000295399"/>
    </source>
</evidence>
<dbReference type="InterPro" id="IPR037294">
    <property type="entry name" value="ABC_BtuC-like"/>
</dbReference>
<accession>A0A4R2PKN6</accession>
<sequence length="345" mass="34589">MSIVAPPTAAARRALHARRIGLLCGALTVLSFVSLAVGPAAMGPGEALAGLVGAGDAVTNTIVAEIRLPRTLLAGLIGAQLGMAGAALQGFLRNPLAEPGLLGASNAAALGAVVALYFGLAGTVFFALPLLAAGGAVTAMLGLVLLSRLLPQQQPFATLTLVLCGIAVSSLAGALISLLLNLSPNPFAAMEISFWLLGSLEDRSLAHVALAAPAIAVGMAVLAVNGRALDALSLGEDAAATLGVDLAAVRTRLIVGIAVGVGGAVSVSGAIGFLGLVTPHLARLWFGAQPSRLLWPSALLGALILLGADMAVRVVPTNNELKLGVVTALIGAPFLIHLMIRFHRA</sequence>
<keyword evidence="5 8" id="KW-0812">Transmembrane</keyword>
<keyword evidence="10" id="KW-1185">Reference proteome</keyword>
<feature type="transmembrane region" description="Helical" evidence="8">
    <location>
        <begin position="204"/>
        <end position="224"/>
    </location>
</feature>
<evidence type="ECO:0000256" key="5">
    <source>
        <dbReference type="ARBA" id="ARBA00022692"/>
    </source>
</evidence>
<dbReference type="SUPFAM" id="SSF81345">
    <property type="entry name" value="ABC transporter involved in vitamin B12 uptake, BtuC"/>
    <property type="match status" value="1"/>
</dbReference>
<dbReference type="Pfam" id="PF01032">
    <property type="entry name" value="FecCD"/>
    <property type="match status" value="1"/>
</dbReference>
<evidence type="ECO:0000256" key="2">
    <source>
        <dbReference type="ARBA" id="ARBA00007935"/>
    </source>
</evidence>
<dbReference type="GO" id="GO:0033214">
    <property type="term" value="P:siderophore-iron import into cell"/>
    <property type="evidence" value="ECO:0007669"/>
    <property type="project" value="TreeGrafter"/>
</dbReference>
<feature type="transmembrane region" description="Helical" evidence="8">
    <location>
        <begin position="293"/>
        <end position="311"/>
    </location>
</feature>
<keyword evidence="7 8" id="KW-0472">Membrane</keyword>
<name>A0A4R2PKN6_RHOSA</name>
<dbReference type="Gene3D" id="1.10.3470.10">
    <property type="entry name" value="ABC transporter involved in vitamin B12 uptake, BtuC"/>
    <property type="match status" value="1"/>
</dbReference>
<dbReference type="CDD" id="cd06550">
    <property type="entry name" value="TM_ABC_iron-siderophores_like"/>
    <property type="match status" value="1"/>
</dbReference>
<evidence type="ECO:0000256" key="4">
    <source>
        <dbReference type="ARBA" id="ARBA00022475"/>
    </source>
</evidence>
<comment type="subcellular location">
    <subcellularLocation>
        <location evidence="1">Cell membrane</location>
        <topology evidence="1">Multi-pass membrane protein</topology>
    </subcellularLocation>
</comment>
<dbReference type="PANTHER" id="PTHR30472">
    <property type="entry name" value="FERRIC ENTEROBACTIN TRANSPORT SYSTEM PERMEASE PROTEIN"/>
    <property type="match status" value="1"/>
</dbReference>
<dbReference type="GO" id="GO:0022857">
    <property type="term" value="F:transmembrane transporter activity"/>
    <property type="evidence" value="ECO:0007669"/>
    <property type="project" value="InterPro"/>
</dbReference>
<dbReference type="InParanoid" id="A0A4R2PKN6"/>
<feature type="transmembrane region" description="Helical" evidence="8">
    <location>
        <begin position="253"/>
        <end position="273"/>
    </location>
</feature>
<proteinExistence type="inferred from homology"/>
<organism evidence="9 10">
    <name type="scientific">Rhodothalassium salexigens DSM 2132</name>
    <dbReference type="NCBI Taxonomy" id="1188247"/>
    <lineage>
        <taxon>Bacteria</taxon>
        <taxon>Pseudomonadati</taxon>
        <taxon>Pseudomonadota</taxon>
        <taxon>Alphaproteobacteria</taxon>
        <taxon>Rhodothalassiales</taxon>
        <taxon>Rhodothalassiaceae</taxon>
        <taxon>Rhodothalassium</taxon>
    </lineage>
</organism>
<protein>
    <submittedName>
        <fullName evidence="9">Iron complex transport system permease protein</fullName>
    </submittedName>
</protein>
<dbReference type="OrthoDB" id="9811975at2"/>
<dbReference type="InterPro" id="IPR000522">
    <property type="entry name" value="ABC_transptr_permease_BtuC"/>
</dbReference>
<evidence type="ECO:0000256" key="6">
    <source>
        <dbReference type="ARBA" id="ARBA00022989"/>
    </source>
</evidence>
<keyword evidence="6 8" id="KW-1133">Transmembrane helix</keyword>
<feature type="transmembrane region" description="Helical" evidence="8">
    <location>
        <begin position="99"/>
        <end position="118"/>
    </location>
</feature>
<gene>
    <name evidence="9" type="ORF">EV659_105196</name>
</gene>
<dbReference type="EMBL" id="SLXO01000005">
    <property type="protein sequence ID" value="TCP34565.1"/>
    <property type="molecule type" value="Genomic_DNA"/>
</dbReference>
<dbReference type="Proteomes" id="UP000295399">
    <property type="component" value="Unassembled WGS sequence"/>
</dbReference>
<dbReference type="RefSeq" id="WP_132708487.1">
    <property type="nucleotide sequence ID" value="NZ_JACIGF010000005.1"/>
</dbReference>
<reference evidence="9 10" key="1">
    <citation type="submission" date="2019-03" db="EMBL/GenBank/DDBJ databases">
        <title>Genomic Encyclopedia of Type Strains, Phase IV (KMG-IV): sequencing the most valuable type-strain genomes for metagenomic binning, comparative biology and taxonomic classification.</title>
        <authorList>
            <person name="Goeker M."/>
        </authorList>
    </citation>
    <scope>NUCLEOTIDE SEQUENCE [LARGE SCALE GENOMIC DNA]</scope>
    <source>
        <strain evidence="9 10">DSM 2132</strain>
    </source>
</reference>
<evidence type="ECO:0000256" key="3">
    <source>
        <dbReference type="ARBA" id="ARBA00022448"/>
    </source>
</evidence>
<feature type="transmembrane region" description="Helical" evidence="8">
    <location>
        <begin position="323"/>
        <end position="340"/>
    </location>
</feature>
<keyword evidence="4" id="KW-1003">Cell membrane</keyword>
<dbReference type="AlphaFoldDB" id="A0A4R2PKN6"/>
<dbReference type="PANTHER" id="PTHR30472:SF25">
    <property type="entry name" value="ABC TRANSPORTER PERMEASE PROTEIN MJ0876-RELATED"/>
    <property type="match status" value="1"/>
</dbReference>
<dbReference type="GO" id="GO:0005886">
    <property type="term" value="C:plasma membrane"/>
    <property type="evidence" value="ECO:0007669"/>
    <property type="project" value="UniProtKB-SubCell"/>
</dbReference>
<comment type="similarity">
    <text evidence="2">Belongs to the binding-protein-dependent transport system permease family. FecCD subfamily.</text>
</comment>
<evidence type="ECO:0000256" key="7">
    <source>
        <dbReference type="ARBA" id="ARBA00023136"/>
    </source>
</evidence>
<keyword evidence="3" id="KW-0813">Transport</keyword>
<feature type="transmembrane region" description="Helical" evidence="8">
    <location>
        <begin position="73"/>
        <end position="92"/>
    </location>
</feature>
<evidence type="ECO:0000313" key="9">
    <source>
        <dbReference type="EMBL" id="TCP34565.1"/>
    </source>
</evidence>